<dbReference type="GO" id="GO:0000049">
    <property type="term" value="F:tRNA binding"/>
    <property type="evidence" value="ECO:0007669"/>
    <property type="project" value="UniProtKB-UniRule"/>
</dbReference>
<evidence type="ECO:0000256" key="1">
    <source>
        <dbReference type="ARBA" id="ARBA00022694"/>
    </source>
</evidence>
<dbReference type="PANTHER" id="PTHR33992">
    <property type="entry name" value="RIBONUCLEASE P PROTEIN COMPONENT"/>
    <property type="match status" value="1"/>
</dbReference>
<dbReference type="InterPro" id="IPR000100">
    <property type="entry name" value="RNase_P"/>
</dbReference>
<dbReference type="Pfam" id="PF00825">
    <property type="entry name" value="Ribonuclease_P"/>
    <property type="match status" value="1"/>
</dbReference>
<gene>
    <name evidence="6 8" type="primary">rnpA</name>
    <name evidence="8" type="ORF">LNTAR_00200</name>
</gene>
<comment type="function">
    <text evidence="6">RNaseP catalyzes the removal of the 5'-leader sequence from pre-tRNA to produce the mature 5'-terminus. It can also cleave other RNA substrates such as 4.5S RNA. The protein component plays an auxiliary but essential role in vivo by binding to the 5'-leader sequence and broadening the substrate specificity of the ribozyme.</text>
</comment>
<evidence type="ECO:0000256" key="2">
    <source>
        <dbReference type="ARBA" id="ARBA00022722"/>
    </source>
</evidence>
<protein>
    <recommendedName>
        <fullName evidence="6 7">Ribonuclease P protein component</fullName>
        <shortName evidence="6">RNase P protein</shortName>
        <shortName evidence="6">RNaseP protein</shortName>
        <ecNumber evidence="6 7">3.1.26.5</ecNumber>
    </recommendedName>
    <alternativeName>
        <fullName evidence="6">Protein C5</fullName>
    </alternativeName>
</protein>
<sequence length="131" mass="15230">MTEPSQDSHKKSLVTLSSDLSFPKSHRLVKGHEFRYMRENAESIRGKSIILCYAPAPDDQRRLGIVVSKRFHKHAVKRNRAKRIIREAYRHLQDKLPNCWFVIISRAHLSGKSSIEVQEELLKLIDKSKLV</sequence>
<dbReference type="GO" id="GO:0030677">
    <property type="term" value="C:ribonuclease P complex"/>
    <property type="evidence" value="ECO:0007669"/>
    <property type="project" value="TreeGrafter"/>
</dbReference>
<name>A6DK77_9BACT</name>
<dbReference type="PANTHER" id="PTHR33992:SF1">
    <property type="entry name" value="RIBONUCLEASE P PROTEIN COMPONENT"/>
    <property type="match status" value="1"/>
</dbReference>
<proteinExistence type="inferred from homology"/>
<dbReference type="EMBL" id="ABCK01000007">
    <property type="protein sequence ID" value="EDM27775.1"/>
    <property type="molecule type" value="Genomic_DNA"/>
</dbReference>
<dbReference type="eggNOG" id="COG0594">
    <property type="taxonomic scope" value="Bacteria"/>
</dbReference>
<evidence type="ECO:0000256" key="6">
    <source>
        <dbReference type="HAMAP-Rule" id="MF_00227"/>
    </source>
</evidence>
<keyword evidence="5 6" id="KW-0694">RNA-binding</keyword>
<dbReference type="InterPro" id="IPR014721">
    <property type="entry name" value="Ribsml_uS5_D2-typ_fold_subgr"/>
</dbReference>
<comment type="caution">
    <text evidence="8">The sequence shown here is derived from an EMBL/GenBank/DDBJ whole genome shotgun (WGS) entry which is preliminary data.</text>
</comment>
<dbReference type="EC" id="3.1.26.5" evidence="6 7"/>
<evidence type="ECO:0000256" key="4">
    <source>
        <dbReference type="ARBA" id="ARBA00022801"/>
    </source>
</evidence>
<comment type="subunit">
    <text evidence="6">Consists of a catalytic RNA component (M1 or rnpB) and a protein subunit.</text>
</comment>
<evidence type="ECO:0000313" key="9">
    <source>
        <dbReference type="Proteomes" id="UP000004947"/>
    </source>
</evidence>
<reference evidence="8 9" key="1">
    <citation type="journal article" date="2010" name="J. Bacteriol.">
        <title>Genome sequence of Lentisphaera araneosa HTCC2155T, the type species of the order Lentisphaerales in the phylum Lentisphaerae.</title>
        <authorList>
            <person name="Thrash J.C."/>
            <person name="Cho J.C."/>
            <person name="Vergin K.L."/>
            <person name="Morris R.M."/>
            <person name="Giovannoni S.J."/>
        </authorList>
    </citation>
    <scope>NUCLEOTIDE SEQUENCE [LARGE SCALE GENOMIC DNA]</scope>
    <source>
        <strain evidence="8 9">HTCC2155</strain>
    </source>
</reference>
<dbReference type="OrthoDB" id="9810867at2"/>
<dbReference type="STRING" id="313628.LNTAR_00200"/>
<dbReference type="GO" id="GO:0004526">
    <property type="term" value="F:ribonuclease P activity"/>
    <property type="evidence" value="ECO:0007669"/>
    <property type="project" value="UniProtKB-UniRule"/>
</dbReference>
<dbReference type="SUPFAM" id="SSF54211">
    <property type="entry name" value="Ribosomal protein S5 domain 2-like"/>
    <property type="match status" value="1"/>
</dbReference>
<dbReference type="GO" id="GO:0001682">
    <property type="term" value="P:tRNA 5'-leader removal"/>
    <property type="evidence" value="ECO:0007669"/>
    <property type="project" value="UniProtKB-UniRule"/>
</dbReference>
<dbReference type="Proteomes" id="UP000004947">
    <property type="component" value="Unassembled WGS sequence"/>
</dbReference>
<dbReference type="NCBIfam" id="TIGR00188">
    <property type="entry name" value="rnpA"/>
    <property type="match status" value="1"/>
</dbReference>
<comment type="similarity">
    <text evidence="6">Belongs to the RnpA family.</text>
</comment>
<evidence type="ECO:0000256" key="7">
    <source>
        <dbReference type="NCBIfam" id="TIGR00188"/>
    </source>
</evidence>
<dbReference type="InterPro" id="IPR020568">
    <property type="entry name" value="Ribosomal_Su5_D2-typ_SF"/>
</dbReference>
<keyword evidence="4 6" id="KW-0378">Hydrolase</keyword>
<dbReference type="RefSeq" id="WP_007278290.1">
    <property type="nucleotide sequence ID" value="NZ_ABCK01000007.1"/>
</dbReference>
<organism evidence="8 9">
    <name type="scientific">Lentisphaera araneosa HTCC2155</name>
    <dbReference type="NCBI Taxonomy" id="313628"/>
    <lineage>
        <taxon>Bacteria</taxon>
        <taxon>Pseudomonadati</taxon>
        <taxon>Lentisphaerota</taxon>
        <taxon>Lentisphaeria</taxon>
        <taxon>Lentisphaerales</taxon>
        <taxon>Lentisphaeraceae</taxon>
        <taxon>Lentisphaera</taxon>
    </lineage>
</organism>
<keyword evidence="3 6" id="KW-0255">Endonuclease</keyword>
<keyword evidence="9" id="KW-1185">Reference proteome</keyword>
<dbReference type="AlphaFoldDB" id="A6DK77"/>
<evidence type="ECO:0000313" key="8">
    <source>
        <dbReference type="EMBL" id="EDM27775.1"/>
    </source>
</evidence>
<accession>A6DK77</accession>
<keyword evidence="2 6" id="KW-0540">Nuclease</keyword>
<evidence type="ECO:0000256" key="3">
    <source>
        <dbReference type="ARBA" id="ARBA00022759"/>
    </source>
</evidence>
<keyword evidence="1 6" id="KW-0819">tRNA processing</keyword>
<dbReference type="Gene3D" id="3.30.230.10">
    <property type="match status" value="1"/>
</dbReference>
<comment type="catalytic activity">
    <reaction evidence="6">
        <text>Endonucleolytic cleavage of RNA, removing 5'-extranucleotides from tRNA precursor.</text>
        <dbReference type="EC" id="3.1.26.5"/>
    </reaction>
</comment>
<evidence type="ECO:0000256" key="5">
    <source>
        <dbReference type="ARBA" id="ARBA00022884"/>
    </source>
</evidence>
<dbReference type="GO" id="GO:0042781">
    <property type="term" value="F:3'-tRNA processing endoribonuclease activity"/>
    <property type="evidence" value="ECO:0007669"/>
    <property type="project" value="TreeGrafter"/>
</dbReference>
<dbReference type="HAMAP" id="MF_00227">
    <property type="entry name" value="RNase_P"/>
    <property type="match status" value="1"/>
</dbReference>